<organism evidence="1 2">
    <name type="scientific">Elizabethkingia meningoseptica</name>
    <name type="common">Chryseobacterium meningosepticum</name>
    <dbReference type="NCBI Taxonomy" id="238"/>
    <lineage>
        <taxon>Bacteria</taxon>
        <taxon>Pseudomonadati</taxon>
        <taxon>Bacteroidota</taxon>
        <taxon>Flavobacteriia</taxon>
        <taxon>Flavobacteriales</taxon>
        <taxon>Weeksellaceae</taxon>
        <taxon>Elizabethkingia</taxon>
    </lineage>
</organism>
<name>A0A1T3FDM3_ELIME</name>
<dbReference type="eggNOG" id="ENOG502Z8F6">
    <property type="taxonomic scope" value="Bacteria"/>
</dbReference>
<dbReference type="RefSeq" id="WP_070905300.1">
    <property type="nucleotide sequence ID" value="NZ_CP016378.1"/>
</dbReference>
<keyword evidence="2" id="KW-1185">Reference proteome</keyword>
<protein>
    <recommendedName>
        <fullName evidence="3">Lipoprotein</fullName>
    </recommendedName>
</protein>
<evidence type="ECO:0000313" key="1">
    <source>
        <dbReference type="EMBL" id="OOH97585.1"/>
    </source>
</evidence>
<proteinExistence type="predicted"/>
<comment type="caution">
    <text evidence="1">The sequence shown here is derived from an EMBL/GenBank/DDBJ whole genome shotgun (WGS) entry which is preliminary data.</text>
</comment>
<dbReference type="OrthoDB" id="836646at2"/>
<dbReference type="PROSITE" id="PS51257">
    <property type="entry name" value="PROKAR_LIPOPROTEIN"/>
    <property type="match status" value="1"/>
</dbReference>
<evidence type="ECO:0008006" key="3">
    <source>
        <dbReference type="Google" id="ProtNLM"/>
    </source>
</evidence>
<accession>A0A1T3FDM3</accession>
<dbReference type="AlphaFoldDB" id="A0A1T3FDM3"/>
<gene>
    <name evidence="1" type="ORF">BMF97_02905</name>
</gene>
<dbReference type="EMBL" id="MPOG01000003">
    <property type="protein sequence ID" value="OOH97585.1"/>
    <property type="molecule type" value="Genomic_DNA"/>
</dbReference>
<reference evidence="1 2" key="1">
    <citation type="submission" date="2016-11" db="EMBL/GenBank/DDBJ databases">
        <title>Genome sequence and comparative genomic analysis of clinical strain Elizabethkingia meningoseptica 61421 PRCM.</title>
        <authorList>
            <person name="Wang M."/>
            <person name="Hu S."/>
            <person name="Cao L."/>
            <person name="Jiang T."/>
            <person name="Zhou Y."/>
            <person name="Ming D."/>
        </authorList>
    </citation>
    <scope>NUCLEOTIDE SEQUENCE [LARGE SCALE GENOMIC DNA]</scope>
    <source>
        <strain evidence="1 2">61421 PRCM</strain>
    </source>
</reference>
<evidence type="ECO:0000313" key="2">
    <source>
        <dbReference type="Proteomes" id="UP000188947"/>
    </source>
</evidence>
<sequence>MITKNTFMRTICGIILLTISTSCTSVIKSSKVSALTNNYCSPNIRYDFADPRTVEFTAQDNEYLKKKLSEHDYTLCKATGLLPALSSYVNAKDTLQALVAKQNITDRFLLATTELEAISAELDCNGERIDQLASYLDNINSNKTTKLTVASIALGALTVASSAIIKNNSVNNAVNITGGAAAAAIGFMTLNPKGKKVEMYTHRNMLKNIWYNDNSDQTYPQSIWHILTEKEFSNSKKSTLIETIKSRWIQYNFDDGTDPTTERMFFKDGGIYTAGDLHTLSNMYNELQATIRGTQQDMRSLILKINSLKPHQ</sequence>
<dbReference type="Proteomes" id="UP000188947">
    <property type="component" value="Unassembled WGS sequence"/>
</dbReference>
<dbReference type="STRING" id="238.BBD35_01230"/>